<protein>
    <recommendedName>
        <fullName evidence="1">Reverse transcriptase domain-containing protein</fullName>
    </recommendedName>
</protein>
<dbReference type="PANTHER" id="PTHR33116:SF80">
    <property type="entry name" value="REVERSE TRANSCRIPTASE ZINC-BINDING DOMAIN-CONTAINING PROTEIN"/>
    <property type="match status" value="1"/>
</dbReference>
<dbReference type="EMBL" id="JAJSOW010000108">
    <property type="protein sequence ID" value="KAI9153529.1"/>
    <property type="molecule type" value="Genomic_DNA"/>
</dbReference>
<dbReference type="InterPro" id="IPR043502">
    <property type="entry name" value="DNA/RNA_pol_sf"/>
</dbReference>
<proteinExistence type="predicted"/>
<dbReference type="AlphaFoldDB" id="A0AAD5NFI4"/>
<name>A0AAD5NFI4_ACENE</name>
<reference evidence="2" key="2">
    <citation type="submission" date="2023-02" db="EMBL/GenBank/DDBJ databases">
        <authorList>
            <person name="Swenson N.G."/>
            <person name="Wegrzyn J.L."/>
            <person name="Mcevoy S.L."/>
        </authorList>
    </citation>
    <scope>NUCLEOTIDE SEQUENCE</scope>
    <source>
        <strain evidence="2">91603</strain>
        <tissue evidence="2">Leaf</tissue>
    </source>
</reference>
<dbReference type="InterPro" id="IPR026960">
    <property type="entry name" value="RVT-Znf"/>
</dbReference>
<keyword evidence="3" id="KW-1185">Reference proteome</keyword>
<dbReference type="InterPro" id="IPR000477">
    <property type="entry name" value="RT_dom"/>
</dbReference>
<feature type="domain" description="Reverse transcriptase" evidence="1">
    <location>
        <begin position="1"/>
        <end position="160"/>
    </location>
</feature>
<dbReference type="Pfam" id="PF13966">
    <property type="entry name" value="zf-RVT"/>
    <property type="match status" value="1"/>
</dbReference>
<reference evidence="2" key="1">
    <citation type="journal article" date="2022" name="Plant J.">
        <title>Strategies of tolerance reflected in two North American maple genomes.</title>
        <authorList>
            <person name="McEvoy S.L."/>
            <person name="Sezen U.U."/>
            <person name="Trouern-Trend A."/>
            <person name="McMahon S.M."/>
            <person name="Schaberg P.G."/>
            <person name="Yang J."/>
            <person name="Wegrzyn J.L."/>
            <person name="Swenson N.G."/>
        </authorList>
    </citation>
    <scope>NUCLEOTIDE SEQUENCE</scope>
    <source>
        <strain evidence="2">91603</strain>
    </source>
</reference>
<organism evidence="2 3">
    <name type="scientific">Acer negundo</name>
    <name type="common">Box elder</name>
    <dbReference type="NCBI Taxonomy" id="4023"/>
    <lineage>
        <taxon>Eukaryota</taxon>
        <taxon>Viridiplantae</taxon>
        <taxon>Streptophyta</taxon>
        <taxon>Embryophyta</taxon>
        <taxon>Tracheophyta</taxon>
        <taxon>Spermatophyta</taxon>
        <taxon>Magnoliopsida</taxon>
        <taxon>eudicotyledons</taxon>
        <taxon>Gunneridae</taxon>
        <taxon>Pentapetalae</taxon>
        <taxon>rosids</taxon>
        <taxon>malvids</taxon>
        <taxon>Sapindales</taxon>
        <taxon>Sapindaceae</taxon>
        <taxon>Hippocastanoideae</taxon>
        <taxon>Acereae</taxon>
        <taxon>Acer</taxon>
    </lineage>
</organism>
<gene>
    <name evidence="2" type="ORF">LWI28_012716</name>
</gene>
<sequence length="408" mass="47629">MSKAYGRVKWKFVDHTLHAFGFPDLFCKLIQDCITTSWFSVMMNGTYMGFFKSERGLRQGNPLSPYLFILMEELLSRMINIEMSEKYILPFSHPYDAPVISHMLYADDVVFFANASKKSICGLMKVLKKYESWSGLLRLNKTDEVIRRVGKFRNFEDVLLWLIEKNGFFNTKSVWDVVKVRLPSFEWAKRVWHKWLPKKIDVCMWKTAFNCLSVDEKVRSVGVPIVLVGNCCSFRGIGDLDHILDKCDFASNLWRKVSAELEGERVQQWFNRASQSSQLRTLMGLITCLVIWRLWRRRCTARLEGKLESIYDVWLSIKHLVQILSNSMTEVRHWNSSDEWVLRNMEVQILFKKQKKIQVLRWLKPSRGRLKLNLDGSNLRNPGPVGGGGVLLDSTCDFIFGLILWLVF</sequence>
<evidence type="ECO:0000259" key="1">
    <source>
        <dbReference type="PROSITE" id="PS50878"/>
    </source>
</evidence>
<dbReference type="Proteomes" id="UP001064489">
    <property type="component" value="Chromosome 11"/>
</dbReference>
<accession>A0AAD5NFI4</accession>
<evidence type="ECO:0000313" key="2">
    <source>
        <dbReference type="EMBL" id="KAI9153529.1"/>
    </source>
</evidence>
<dbReference type="PANTHER" id="PTHR33116">
    <property type="entry name" value="REVERSE TRANSCRIPTASE ZINC-BINDING DOMAIN-CONTAINING PROTEIN-RELATED-RELATED"/>
    <property type="match status" value="1"/>
</dbReference>
<dbReference type="Pfam" id="PF00078">
    <property type="entry name" value="RVT_1"/>
    <property type="match status" value="1"/>
</dbReference>
<dbReference type="PROSITE" id="PS50878">
    <property type="entry name" value="RT_POL"/>
    <property type="match status" value="1"/>
</dbReference>
<dbReference type="SUPFAM" id="SSF56672">
    <property type="entry name" value="DNA/RNA polymerases"/>
    <property type="match status" value="1"/>
</dbReference>
<comment type="caution">
    <text evidence="2">The sequence shown here is derived from an EMBL/GenBank/DDBJ whole genome shotgun (WGS) entry which is preliminary data.</text>
</comment>
<evidence type="ECO:0000313" key="3">
    <source>
        <dbReference type="Proteomes" id="UP001064489"/>
    </source>
</evidence>